<feature type="compositionally biased region" description="Polar residues" evidence="5">
    <location>
        <begin position="95"/>
        <end position="112"/>
    </location>
</feature>
<dbReference type="Proteomes" id="UP000306050">
    <property type="component" value="Chromosome SGRAM_8"/>
</dbReference>
<feature type="region of interest" description="Disordered" evidence="5">
    <location>
        <begin position="586"/>
        <end position="606"/>
    </location>
</feature>
<feature type="compositionally biased region" description="Polar residues" evidence="5">
    <location>
        <begin position="586"/>
        <end position="604"/>
    </location>
</feature>
<dbReference type="GO" id="GO:0016020">
    <property type="term" value="C:membrane"/>
    <property type="evidence" value="ECO:0007669"/>
    <property type="project" value="UniProtKB-SubCell"/>
</dbReference>
<evidence type="ECO:0000256" key="7">
    <source>
        <dbReference type="SAM" id="SignalP"/>
    </source>
</evidence>
<evidence type="ECO:0000256" key="2">
    <source>
        <dbReference type="ARBA" id="ARBA00022692"/>
    </source>
</evidence>
<evidence type="ECO:0000256" key="5">
    <source>
        <dbReference type="SAM" id="MobiDB-lite"/>
    </source>
</evidence>
<protein>
    <submittedName>
        <fullName evidence="8">Uncharacterized protein</fullName>
    </submittedName>
</protein>
<sequence>MRRYKPMTMRLFCLVAVLSVVVMSVVTGDKVEARSVSRGVRGEEGKPRDLFDQMLHSLASKYFPGYRGALGGDSFSSSGAPLQWSVHPLPRKRQLNLSPSSSAEDDNTPSSASSLSGLLGGGGGGGGNAIPASVLAAAAVNTPSASASGSATQPSATAGSNSDRSSASAAPSASASNSSPSTSPPASSAAAPSSAVPLSKLITASSSSPSSSTNTASRTSTTATPTPTSTSDSSKSPWLLSPKHKMFPLVVAGLAAAGLLALMLLIAIARCIAHDQLRRDNLRKSYAFDDGAPAKRGSGDRFTSGPPGMAAARSLRRAMTKKKQLGSFARRTQDGSVLIEVGDEVFAVPAHLADSYREKILREKRSASDLTAVSEGGLFGNVKPKYLNDGGPDGGDEEQARAAYDNMLEGGAGVRRSLSQRLGDRLRSLTTATPAPLAAVQERPMAERNAFSFHSQHQQNGAIRQSNLAARAPVVTTGGAGWAIQQRQASLTAPPPLAQPKPSTRRETTEQTTHGTARVYERTSAPPRRPPLQAPAKTQPRKAAPKLELSLLAEKLADLEKQSHASSSPSSARSKLPVEARLTRLPSSGAGTFGGSHTSVSDASELSVPGAFPQRTKSLHRTKSVKPLLLTPTADVGSYRHRPAAARAKTQLQPRSALERKHSSVALASPTRFTGDNTAPRVVVHPERPQPAATLRPLPVPPPFTLPK</sequence>
<reference evidence="8 9" key="1">
    <citation type="submission" date="2019-05" db="EMBL/GenBank/DDBJ databases">
        <title>Sporisorium graminicola CBS 10092 draft sequencing and annotation.</title>
        <authorList>
            <person name="Solano-Gonzalez S."/>
            <person name="Caddick M.X."/>
            <person name="Darby A."/>
        </authorList>
    </citation>
    <scope>NUCLEOTIDE SEQUENCE [LARGE SCALE GENOMIC DNA]</scope>
    <source>
        <strain evidence="8 9">CBS 10092</strain>
    </source>
</reference>
<evidence type="ECO:0000313" key="8">
    <source>
        <dbReference type="EMBL" id="TKY85255.1"/>
    </source>
</evidence>
<keyword evidence="7" id="KW-0732">Signal</keyword>
<dbReference type="PANTHER" id="PTHR15549">
    <property type="entry name" value="PAIRED IMMUNOGLOBULIN-LIKE TYPE 2 RECEPTOR"/>
    <property type="match status" value="1"/>
</dbReference>
<dbReference type="EMBL" id="SRRM01000021">
    <property type="protein sequence ID" value="TKY85255.1"/>
    <property type="molecule type" value="Genomic_DNA"/>
</dbReference>
<keyword evidence="4 6" id="KW-0472">Membrane</keyword>
<evidence type="ECO:0000256" key="6">
    <source>
        <dbReference type="SAM" id="Phobius"/>
    </source>
</evidence>
<dbReference type="PANTHER" id="PTHR15549:SF30">
    <property type="entry name" value="MID2 DOMAIN-CONTAINING PROTEIN"/>
    <property type="match status" value="1"/>
</dbReference>
<feature type="signal peptide" evidence="7">
    <location>
        <begin position="1"/>
        <end position="28"/>
    </location>
</feature>
<keyword evidence="3 6" id="KW-1133">Transmembrane helix</keyword>
<feature type="compositionally biased region" description="Low complexity" evidence="5">
    <location>
        <begin position="165"/>
        <end position="238"/>
    </location>
</feature>
<evidence type="ECO:0000256" key="1">
    <source>
        <dbReference type="ARBA" id="ARBA00004167"/>
    </source>
</evidence>
<dbReference type="AlphaFoldDB" id="A0A4U7KLR7"/>
<evidence type="ECO:0000256" key="3">
    <source>
        <dbReference type="ARBA" id="ARBA00022989"/>
    </source>
</evidence>
<keyword evidence="9" id="KW-1185">Reference proteome</keyword>
<feature type="region of interest" description="Disordered" evidence="5">
    <location>
        <begin position="288"/>
        <end position="309"/>
    </location>
</feature>
<feature type="transmembrane region" description="Helical" evidence="6">
    <location>
        <begin position="246"/>
        <end position="273"/>
    </location>
</feature>
<feature type="compositionally biased region" description="Polar residues" evidence="5">
    <location>
        <begin position="149"/>
        <end position="164"/>
    </location>
</feature>
<proteinExistence type="predicted"/>
<organism evidence="8 9">
    <name type="scientific">Sporisorium graminicola</name>
    <dbReference type="NCBI Taxonomy" id="280036"/>
    <lineage>
        <taxon>Eukaryota</taxon>
        <taxon>Fungi</taxon>
        <taxon>Dikarya</taxon>
        <taxon>Basidiomycota</taxon>
        <taxon>Ustilaginomycotina</taxon>
        <taxon>Ustilaginomycetes</taxon>
        <taxon>Ustilaginales</taxon>
        <taxon>Ustilaginaceae</taxon>
        <taxon>Sporisorium</taxon>
    </lineage>
</organism>
<accession>A0A4U7KLR7</accession>
<feature type="compositionally biased region" description="Pro residues" evidence="5">
    <location>
        <begin position="698"/>
        <end position="708"/>
    </location>
</feature>
<dbReference type="GeneID" id="40729230"/>
<feature type="chain" id="PRO_5020687307" evidence="7">
    <location>
        <begin position="29"/>
        <end position="708"/>
    </location>
</feature>
<evidence type="ECO:0000313" key="9">
    <source>
        <dbReference type="Proteomes" id="UP000306050"/>
    </source>
</evidence>
<comment type="caution">
    <text evidence="8">The sequence shown here is derived from an EMBL/GenBank/DDBJ whole genome shotgun (WGS) entry which is preliminary data.</text>
</comment>
<name>A0A4U7KLR7_9BASI</name>
<feature type="region of interest" description="Disordered" evidence="5">
    <location>
        <begin position="653"/>
        <end position="708"/>
    </location>
</feature>
<dbReference type="OrthoDB" id="2555569at2759"/>
<feature type="region of interest" description="Disordered" evidence="5">
    <location>
        <begin position="144"/>
        <end position="238"/>
    </location>
</feature>
<keyword evidence="2 6" id="KW-0812">Transmembrane</keyword>
<dbReference type="RefSeq" id="XP_029737240.1">
    <property type="nucleotide sequence ID" value="XM_029886927.1"/>
</dbReference>
<comment type="subcellular location">
    <subcellularLocation>
        <location evidence="1">Membrane</location>
        <topology evidence="1">Single-pass membrane protein</topology>
    </subcellularLocation>
</comment>
<gene>
    <name evidence="8" type="ORF">EX895_006335</name>
</gene>
<evidence type="ECO:0000256" key="4">
    <source>
        <dbReference type="ARBA" id="ARBA00023136"/>
    </source>
</evidence>
<dbReference type="InterPro" id="IPR051694">
    <property type="entry name" value="Immunoregulatory_rcpt-like"/>
</dbReference>
<feature type="region of interest" description="Disordered" evidence="5">
    <location>
        <begin position="93"/>
        <end position="119"/>
    </location>
</feature>
<feature type="region of interest" description="Disordered" evidence="5">
    <location>
        <begin position="488"/>
        <end position="543"/>
    </location>
</feature>
<dbReference type="GO" id="GO:0071944">
    <property type="term" value="C:cell periphery"/>
    <property type="evidence" value="ECO:0007669"/>
    <property type="project" value="UniProtKB-ARBA"/>
</dbReference>
<dbReference type="KEGG" id="sgra:EX895_006335"/>